<dbReference type="PANTHER" id="PTHR11236">
    <property type="entry name" value="AMINOBENZOATE/ANTHRANILATE SYNTHASE"/>
    <property type="match status" value="1"/>
</dbReference>
<accession>A0A1I7N476</accession>
<keyword evidence="3" id="KW-1185">Reference proteome</keyword>
<gene>
    <name evidence="2" type="ORF">SAMN05660895_0557</name>
</gene>
<dbReference type="GO" id="GO:0000162">
    <property type="term" value="P:L-tryptophan biosynthetic process"/>
    <property type="evidence" value="ECO:0007669"/>
    <property type="project" value="TreeGrafter"/>
</dbReference>
<organism evidence="2 3">
    <name type="scientific">Thermoflavifilum thermophilum</name>
    <dbReference type="NCBI Taxonomy" id="1393122"/>
    <lineage>
        <taxon>Bacteria</taxon>
        <taxon>Pseudomonadati</taxon>
        <taxon>Bacteroidota</taxon>
        <taxon>Chitinophagia</taxon>
        <taxon>Chitinophagales</taxon>
        <taxon>Chitinophagaceae</taxon>
        <taxon>Thermoflavifilum</taxon>
    </lineage>
</organism>
<dbReference type="Pfam" id="PF00425">
    <property type="entry name" value="Chorismate_bind"/>
    <property type="match status" value="1"/>
</dbReference>
<dbReference type="GO" id="GO:0046820">
    <property type="term" value="F:4-amino-4-deoxychorismate synthase activity"/>
    <property type="evidence" value="ECO:0007669"/>
    <property type="project" value="TreeGrafter"/>
</dbReference>
<dbReference type="STRING" id="1393122.SAMN05660895_0557"/>
<dbReference type="InterPro" id="IPR005801">
    <property type="entry name" value="ADC_synthase"/>
</dbReference>
<evidence type="ECO:0000313" key="3">
    <source>
        <dbReference type="Proteomes" id="UP000199537"/>
    </source>
</evidence>
<proteinExistence type="predicted"/>
<sequence length="425" mass="49356">MARLFYTFRPPDSFSFATQLLTWSRMFRVFMYFKNHPYPHGWQQAPWMLAAGVRYEWKPQPERALEQLAPFHATHRDWMVGHVAYPMTAYVWPGISAKPCLCGFPDIYFFIPEILVWVYPDQVQIGIHGSETEARRIFEEISKSRVDLPQLRHPLSIHPVLTRKQYLDTVHAILHHIQRGDCYELNFCQLFTSDPVKISPVETFMQLPPAPFSLCYRLHDAYLLCASPERYLLKRDRQILMQPMKGTIRRGSNTQEDAQLRLFLQQSPKERAENTIVVDLIRNDLSRTAVPGSVKVTEWLKIYSYPTVHQMISTICSEMDTPYQIGDLLATTFPMGSMTGAPKKKVLELIDHYESWPRGIYSGAAGYITPEGDMEMNVMIRSLLYTPEAQRVYYHAGSGITCYCNPEDEWEECLIKTRQLADIRI</sequence>
<dbReference type="InterPro" id="IPR019999">
    <property type="entry name" value="Anth_synth_I-like"/>
</dbReference>
<evidence type="ECO:0000259" key="1">
    <source>
        <dbReference type="Pfam" id="PF00425"/>
    </source>
</evidence>
<dbReference type="Proteomes" id="UP000199537">
    <property type="component" value="Unassembled WGS sequence"/>
</dbReference>
<dbReference type="EMBL" id="FPCJ01000001">
    <property type="protein sequence ID" value="SFV29451.1"/>
    <property type="molecule type" value="Genomic_DNA"/>
</dbReference>
<dbReference type="Gene3D" id="3.60.120.10">
    <property type="entry name" value="Anthranilate synthase"/>
    <property type="match status" value="1"/>
</dbReference>
<protein>
    <submittedName>
        <fullName evidence="2">Para-aminobenzoate synthetase component 1</fullName>
    </submittedName>
</protein>
<dbReference type="InterPro" id="IPR015890">
    <property type="entry name" value="Chorismate_C"/>
</dbReference>
<dbReference type="AlphaFoldDB" id="A0A1I7N476"/>
<name>A0A1I7N476_9BACT</name>
<dbReference type="PANTHER" id="PTHR11236:SF50">
    <property type="entry name" value="AMINODEOXYCHORISMATE SYNTHASE COMPONENT 1"/>
    <property type="match status" value="1"/>
</dbReference>
<dbReference type="PRINTS" id="PR00095">
    <property type="entry name" value="ANTSNTHASEI"/>
</dbReference>
<feature type="domain" description="Chorismate-utilising enzyme C-terminal" evidence="1">
    <location>
        <begin position="163"/>
        <end position="416"/>
    </location>
</feature>
<reference evidence="3" key="1">
    <citation type="submission" date="2016-10" db="EMBL/GenBank/DDBJ databases">
        <authorList>
            <person name="Varghese N."/>
            <person name="Submissions S."/>
        </authorList>
    </citation>
    <scope>NUCLEOTIDE SEQUENCE [LARGE SCALE GENOMIC DNA]</scope>
    <source>
        <strain evidence="3">DSM 14807</strain>
    </source>
</reference>
<evidence type="ECO:0000313" key="2">
    <source>
        <dbReference type="EMBL" id="SFV29451.1"/>
    </source>
</evidence>
<dbReference type="SUPFAM" id="SSF56322">
    <property type="entry name" value="ADC synthase"/>
    <property type="match status" value="1"/>
</dbReference>